<gene>
    <name evidence="1" type="ORF">SAMN05216466_1399</name>
</gene>
<evidence type="ECO:0000313" key="1">
    <source>
        <dbReference type="EMBL" id="SDI86183.1"/>
    </source>
</evidence>
<dbReference type="AlphaFoldDB" id="A0A1G8P105"/>
<dbReference type="EMBL" id="FNCJ01000039">
    <property type="protein sequence ID" value="SDI86183.1"/>
    <property type="molecule type" value="Genomic_DNA"/>
</dbReference>
<dbReference type="Proteomes" id="UP000199706">
    <property type="component" value="Unassembled WGS sequence"/>
</dbReference>
<dbReference type="RefSeq" id="WP_279607911.1">
    <property type="nucleotide sequence ID" value="NZ_CADERL010000004.1"/>
</dbReference>
<reference evidence="1 2" key="1">
    <citation type="submission" date="2016-10" db="EMBL/GenBank/DDBJ databases">
        <authorList>
            <person name="de Groot N.N."/>
        </authorList>
    </citation>
    <scope>NUCLEOTIDE SEQUENCE [LARGE SCALE GENOMIC DNA]</scope>
    <source>
        <strain evidence="1 2">LMG 2247</strain>
    </source>
</reference>
<evidence type="ECO:0000313" key="2">
    <source>
        <dbReference type="Proteomes" id="UP000199706"/>
    </source>
</evidence>
<name>A0A1G8P105_9BURK</name>
<organism evidence="1 2">
    <name type="scientific">Paraburkholderia phenazinium</name>
    <dbReference type="NCBI Taxonomy" id="60549"/>
    <lineage>
        <taxon>Bacteria</taxon>
        <taxon>Pseudomonadati</taxon>
        <taxon>Pseudomonadota</taxon>
        <taxon>Betaproteobacteria</taxon>
        <taxon>Burkholderiales</taxon>
        <taxon>Burkholderiaceae</taxon>
        <taxon>Paraburkholderia</taxon>
    </lineage>
</organism>
<sequence length="42" mass="4850">MQFHIALTTLMIVSSLVTMATFRRMTVTRKTIQKAAVRRQVL</sequence>
<accession>A0A1G8P105</accession>
<protein>
    <submittedName>
        <fullName evidence="1">Uncharacterized protein</fullName>
    </submittedName>
</protein>
<proteinExistence type="predicted"/>